<name>A0A1X7SSC8_AMPQE</name>
<dbReference type="InParanoid" id="A0A1X7SSC8"/>
<protein>
    <submittedName>
        <fullName evidence="2">Uncharacterized protein</fullName>
    </submittedName>
</protein>
<evidence type="ECO:0000313" key="2">
    <source>
        <dbReference type="EnsemblMetazoa" id="Aqu2.1.05054_001"/>
    </source>
</evidence>
<keyword evidence="1" id="KW-1133">Transmembrane helix</keyword>
<keyword evidence="1" id="KW-0472">Membrane</keyword>
<accession>A0A1X7SSC8</accession>
<sequence>QSTSSSTTTATVAATEDPKAVELWLIIQILCAILLILSLLCCCCMCSGEARNYSNKKSRSREITNNILGLCCAINFNQFKSFVTSRED</sequence>
<keyword evidence="1" id="KW-0812">Transmembrane</keyword>
<reference evidence="2" key="1">
    <citation type="submission" date="2017-05" db="UniProtKB">
        <authorList>
            <consortium name="EnsemblMetazoa"/>
        </authorList>
    </citation>
    <scope>IDENTIFICATION</scope>
</reference>
<dbReference type="EnsemblMetazoa" id="Aqu2.1.05054_001">
    <property type="protein sequence ID" value="Aqu2.1.05054_001"/>
    <property type="gene ID" value="Aqu2.1.05054"/>
</dbReference>
<dbReference type="AlphaFoldDB" id="A0A1X7SSC8"/>
<feature type="transmembrane region" description="Helical" evidence="1">
    <location>
        <begin position="23"/>
        <end position="48"/>
    </location>
</feature>
<organism evidence="2">
    <name type="scientific">Amphimedon queenslandica</name>
    <name type="common">Sponge</name>
    <dbReference type="NCBI Taxonomy" id="400682"/>
    <lineage>
        <taxon>Eukaryota</taxon>
        <taxon>Metazoa</taxon>
        <taxon>Porifera</taxon>
        <taxon>Demospongiae</taxon>
        <taxon>Heteroscleromorpha</taxon>
        <taxon>Haplosclerida</taxon>
        <taxon>Niphatidae</taxon>
        <taxon>Amphimedon</taxon>
    </lineage>
</organism>
<evidence type="ECO:0000256" key="1">
    <source>
        <dbReference type="SAM" id="Phobius"/>
    </source>
</evidence>
<proteinExistence type="predicted"/>